<evidence type="ECO:0000256" key="1">
    <source>
        <dbReference type="SAM" id="MobiDB-lite"/>
    </source>
</evidence>
<reference evidence="2 3" key="1">
    <citation type="submission" date="2019-04" db="EMBL/GenBank/DDBJ databases">
        <title>Chromosome genome assembly for Takifugu flavidus.</title>
        <authorList>
            <person name="Xiao S."/>
        </authorList>
    </citation>
    <scope>NUCLEOTIDE SEQUENCE [LARGE SCALE GENOMIC DNA]</scope>
    <source>
        <strain evidence="2">HTHZ2018</strain>
        <tissue evidence="2">Muscle</tissue>
    </source>
</reference>
<dbReference type="AlphaFoldDB" id="A0A5C6NGZ3"/>
<dbReference type="Proteomes" id="UP000324091">
    <property type="component" value="Chromosome 20"/>
</dbReference>
<accession>A0A5C6NGZ3</accession>
<name>A0A5C6NGZ3_9TELE</name>
<keyword evidence="3" id="KW-1185">Reference proteome</keyword>
<gene>
    <name evidence="2" type="ORF">D4764_20G0005150</name>
</gene>
<dbReference type="EMBL" id="RHFK02000013">
    <property type="protein sequence ID" value="TWW66483.1"/>
    <property type="molecule type" value="Genomic_DNA"/>
</dbReference>
<evidence type="ECO:0000313" key="2">
    <source>
        <dbReference type="EMBL" id="TWW66483.1"/>
    </source>
</evidence>
<comment type="caution">
    <text evidence="2">The sequence shown here is derived from an EMBL/GenBank/DDBJ whole genome shotgun (WGS) entry which is preliminary data.</text>
</comment>
<feature type="compositionally biased region" description="Polar residues" evidence="1">
    <location>
        <begin position="1"/>
        <end position="12"/>
    </location>
</feature>
<organism evidence="2 3">
    <name type="scientific">Takifugu flavidus</name>
    <name type="common">sansaifugu</name>
    <dbReference type="NCBI Taxonomy" id="433684"/>
    <lineage>
        <taxon>Eukaryota</taxon>
        <taxon>Metazoa</taxon>
        <taxon>Chordata</taxon>
        <taxon>Craniata</taxon>
        <taxon>Vertebrata</taxon>
        <taxon>Euteleostomi</taxon>
        <taxon>Actinopterygii</taxon>
        <taxon>Neopterygii</taxon>
        <taxon>Teleostei</taxon>
        <taxon>Neoteleostei</taxon>
        <taxon>Acanthomorphata</taxon>
        <taxon>Eupercaria</taxon>
        <taxon>Tetraodontiformes</taxon>
        <taxon>Tetradontoidea</taxon>
        <taxon>Tetraodontidae</taxon>
        <taxon>Takifugu</taxon>
    </lineage>
</organism>
<evidence type="ECO:0000313" key="3">
    <source>
        <dbReference type="Proteomes" id="UP000324091"/>
    </source>
</evidence>
<proteinExistence type="predicted"/>
<feature type="region of interest" description="Disordered" evidence="1">
    <location>
        <begin position="1"/>
        <end position="20"/>
    </location>
</feature>
<protein>
    <submittedName>
        <fullName evidence="2">Uncharacterized protein</fullName>
    </submittedName>
</protein>
<sequence length="163" mass="18157">MESVHEGSQGNESKGAKRAFGEETERMANEKFRRALRPVFRYGSIPLSELGPSAFFVLKMLHMNGLFPRMSVGSGPSCFLFLIDGFCDVIAAGLGLIPREMFYGIETCLERCFIPLMPASSLQPQQTKTKWSESCRHVVFGSVALGLSVWICCPCQSLRFIYS</sequence>